<evidence type="ECO:0000313" key="1">
    <source>
        <dbReference type="EMBL" id="UWP84987.1"/>
    </source>
</evidence>
<dbReference type="RefSeq" id="WP_259863011.1">
    <property type="nucleotide sequence ID" value="NZ_BAAAST010000026.1"/>
</dbReference>
<evidence type="ECO:0000313" key="2">
    <source>
        <dbReference type="Proteomes" id="UP001059617"/>
    </source>
</evidence>
<dbReference type="InterPro" id="IPR036736">
    <property type="entry name" value="ACP-like_sf"/>
</dbReference>
<gene>
    <name evidence="1" type="ORF">Dfulv_12475</name>
</gene>
<reference evidence="1" key="2">
    <citation type="submission" date="2022-09" db="EMBL/GenBank/DDBJ databases">
        <title>Biosynthetic gene clusters of Dactylosporangioum fulvum.</title>
        <authorList>
            <person name="Caradec T."/>
        </authorList>
    </citation>
    <scope>NUCLEOTIDE SEQUENCE</scope>
    <source>
        <strain evidence="1">NRRL B-16292</strain>
    </source>
</reference>
<organism evidence="1 2">
    <name type="scientific">Dactylosporangium fulvum</name>
    <dbReference type="NCBI Taxonomy" id="53359"/>
    <lineage>
        <taxon>Bacteria</taxon>
        <taxon>Bacillati</taxon>
        <taxon>Actinomycetota</taxon>
        <taxon>Actinomycetes</taxon>
        <taxon>Micromonosporales</taxon>
        <taxon>Micromonosporaceae</taxon>
        <taxon>Dactylosporangium</taxon>
    </lineage>
</organism>
<sequence>MAAAPDRDDVLAMLATYGDRRPEDIAEGIDSLELAWLVHQLEQHYGTPLDLSDEDLARMSTVTGAVEVLQALRVETSSR</sequence>
<name>A0ABY5W605_9ACTN</name>
<dbReference type="EMBL" id="CP073720">
    <property type="protein sequence ID" value="UWP84987.1"/>
    <property type="molecule type" value="Genomic_DNA"/>
</dbReference>
<dbReference type="Proteomes" id="UP001059617">
    <property type="component" value="Chromosome"/>
</dbReference>
<proteinExistence type="predicted"/>
<protein>
    <submittedName>
        <fullName evidence="1">Phosphopantetheine-binding protein</fullName>
    </submittedName>
</protein>
<accession>A0ABY5W605</accession>
<dbReference type="Gene3D" id="1.10.1200.10">
    <property type="entry name" value="ACP-like"/>
    <property type="match status" value="1"/>
</dbReference>
<dbReference type="SUPFAM" id="SSF47336">
    <property type="entry name" value="ACP-like"/>
    <property type="match status" value="1"/>
</dbReference>
<reference evidence="1" key="1">
    <citation type="submission" date="2021-04" db="EMBL/GenBank/DDBJ databases">
        <authorList>
            <person name="Hartkoorn R.C."/>
            <person name="Beaudoing E."/>
            <person name="Hot D."/>
        </authorList>
    </citation>
    <scope>NUCLEOTIDE SEQUENCE</scope>
    <source>
        <strain evidence="1">NRRL B-16292</strain>
    </source>
</reference>
<keyword evidence="2" id="KW-1185">Reference proteome</keyword>